<evidence type="ECO:0000313" key="3">
    <source>
        <dbReference type="EMBL" id="GFO58124.1"/>
    </source>
</evidence>
<protein>
    <submittedName>
        <fullName evidence="3">Type VI secretion protein</fullName>
    </submittedName>
</protein>
<dbReference type="Pfam" id="PF05943">
    <property type="entry name" value="VipB"/>
    <property type="match status" value="1"/>
</dbReference>
<gene>
    <name evidence="3" type="primary">tssC</name>
    <name evidence="3" type="ORF">GMST_04490</name>
</gene>
<reference evidence="4" key="1">
    <citation type="submission" date="2020-06" db="EMBL/GenBank/DDBJ databases">
        <title>Draft genomic sequence of Geomonas sp. Red330.</title>
        <authorList>
            <person name="Itoh H."/>
            <person name="Zhenxing X."/>
            <person name="Ushijima N."/>
            <person name="Masuda Y."/>
            <person name="Shiratori Y."/>
            <person name="Senoo K."/>
        </authorList>
    </citation>
    <scope>NUCLEOTIDE SEQUENCE [LARGE SCALE GENOMIC DNA]</scope>
    <source>
        <strain evidence="4">Red330</strain>
    </source>
</reference>
<feature type="domain" description="TssC1 N-terminal" evidence="1">
    <location>
        <begin position="68"/>
        <end position="367"/>
    </location>
</feature>
<dbReference type="InterPro" id="IPR010269">
    <property type="entry name" value="T6SS_TssC-like"/>
</dbReference>
<evidence type="ECO:0000259" key="2">
    <source>
        <dbReference type="Pfam" id="PF18945"/>
    </source>
</evidence>
<accession>A0A6V8ME33</accession>
<dbReference type="Pfam" id="PF18945">
    <property type="entry name" value="VipB_2"/>
    <property type="match status" value="1"/>
</dbReference>
<dbReference type="RefSeq" id="WP_183352969.1">
    <property type="nucleotide sequence ID" value="NZ_BLXX01000001.1"/>
</dbReference>
<dbReference type="EMBL" id="BLXX01000001">
    <property type="protein sequence ID" value="GFO58124.1"/>
    <property type="molecule type" value="Genomic_DNA"/>
</dbReference>
<dbReference type="InterPro" id="IPR044031">
    <property type="entry name" value="TssC1_N"/>
</dbReference>
<dbReference type="PANTHER" id="PTHR35565">
    <property type="entry name" value="CYTOPLASMIC PROTEIN-RELATED"/>
    <property type="match status" value="1"/>
</dbReference>
<keyword evidence="4" id="KW-1185">Reference proteome</keyword>
<feature type="domain" description="TssC1 C-terminal" evidence="2">
    <location>
        <begin position="380"/>
        <end position="491"/>
    </location>
</feature>
<evidence type="ECO:0000313" key="4">
    <source>
        <dbReference type="Proteomes" id="UP000556026"/>
    </source>
</evidence>
<comment type="caution">
    <text evidence="3">The sequence shown here is derived from an EMBL/GenBank/DDBJ whole genome shotgun (WGS) entry which is preliminary data.</text>
</comment>
<dbReference type="AlphaFoldDB" id="A0A6V8ME33"/>
<dbReference type="NCBIfam" id="TIGR03355">
    <property type="entry name" value="VI_chp_2"/>
    <property type="match status" value="1"/>
</dbReference>
<sequence>MNNDHHFPTQSVELPTLGVDLIQEIVQSTRIEPADEAYALTCRGVETLITELAAKGEQSVRVSSQSLDHLIAELDLKLGRQLDEILHHPDFQKLESAWRSLEFLVQRVDFRENIKVEILQVTKEELAEDFEDAPEVVQSGLYKTVYSAEYGQFGGTPYGCLIGNYQFGAAAADVRLLQQVAQVAALSHTPFIAAAAPQFFGLADFGALPLLKDLSSTLEGPQYQKWQAFRETEPARYVGLTLPRFLLRLPYGPDGIPVRNFDYQEMAGVEHANYLWGNAAFAFASCLAESFARYRWCANIIGPQGGGAVEDLPLHHYQALGSLQTKIPTEVLVSERREFELAEEGFIALTMRKGSDNAAFFSANSVQKPKHFGVSAAGKEAELNYRLGMQLPYLFVVSRLAHYLKVIQREQIGTFKEREDLEQELNTWIRQYVSDMDSPMPGVRSRRPLRQAEVSVQEVPGEAGWYRVSLQVRPHFKYLGAYFTLSLVGRLDREKHS</sequence>
<organism evidence="3 4">
    <name type="scientific">Geomonas silvestris</name>
    <dbReference type="NCBI Taxonomy" id="2740184"/>
    <lineage>
        <taxon>Bacteria</taxon>
        <taxon>Pseudomonadati</taxon>
        <taxon>Thermodesulfobacteriota</taxon>
        <taxon>Desulfuromonadia</taxon>
        <taxon>Geobacterales</taxon>
        <taxon>Geobacteraceae</taxon>
        <taxon>Geomonas</taxon>
    </lineage>
</organism>
<proteinExistence type="predicted"/>
<dbReference type="InterPro" id="IPR044032">
    <property type="entry name" value="TssC1_C"/>
</dbReference>
<name>A0A6V8ME33_9BACT</name>
<dbReference type="PANTHER" id="PTHR35565:SF1">
    <property type="entry name" value="TYPE VI SECRETION SYSTEM CONTRACTILE SHEATH LARGE SUBUNIT"/>
    <property type="match status" value="1"/>
</dbReference>
<evidence type="ECO:0000259" key="1">
    <source>
        <dbReference type="Pfam" id="PF05943"/>
    </source>
</evidence>
<dbReference type="Proteomes" id="UP000556026">
    <property type="component" value="Unassembled WGS sequence"/>
</dbReference>